<feature type="compositionally biased region" description="Polar residues" evidence="1">
    <location>
        <begin position="827"/>
        <end position="859"/>
    </location>
</feature>
<feature type="compositionally biased region" description="Basic and acidic residues" evidence="1">
    <location>
        <begin position="254"/>
        <end position="271"/>
    </location>
</feature>
<feature type="compositionally biased region" description="Polar residues" evidence="1">
    <location>
        <begin position="1327"/>
        <end position="1336"/>
    </location>
</feature>
<sequence length="2246" mass="241310">MASGGGFSYKPNVNRNVTKKWRDAARPTYDDDDEWGDDGYGTYNEPPPPVPAPAQRPGWGGQMPPPNRSFTNPSPPRSTGRQSFDHGDDRRYVSMGGGFGESPYPSTQRPPFPEPQHDEAQQQRFYAQHPVLNVNTQGQGPYPPAFRPSSRGQNHGEAPFSAPGSYQRSHSGSRSSPGLAPVPGGFQPRQGSPARPDSRSSNTSGRFHPPRKSSLSQEQPPPLPQTAPNVESEESPATTQAAPAKPLPFIRPADIYKRFEEQKEKERRSMDSQRPSLELDTTRSRDSSTSAKTATSDNKETAHEDSDSARRLKPTLDTVVERKSEYGFDNLIKGADSTHPSQQRAQQGDGVHRQDTNASSVYTDRPDPVSASTADEDHHSAEPSSAFSFQSSLPALGRQSVFDPELTPAPTQSKSVLPTPTAAEQTSSTSAANKSIDKPDTSNLDHKPSFGYRSVVQQAFDDSQNRRPASPTSTSETLPRSNSASTSELSPIISRKPDQFNGQSQPNVTEQPIPEEPSSGTSNRPLSESTIKGQQGVLPDSSMPGSTVIQPGYRRDVTSPSRGANSPARQADIRTSTEMQPQQGVLTTAQSQDADRGRPRQPSGDTLTSPGSASQASGVSEEYKQWQAQSNQFNTRLDLDGTPATPAINSAIARAESPPKGTVRGLTGKYENNNSGRSTPVSVAPTDTSTKEARPAPHERLESFRPSLPGGWQSYSGTPGVETPPTEQARPPPMLGQQSYDSTDSIPTAKAPQGWRQGPANAAFAAAAAAGTALAGSFNGPALTDRRPENSDDESENEWDQSSTSSHAEATRSDTRDFAATQPQPPTTSRSVPQRPESSNHSYHSYDTTPSDVGNQTPADTEAAAANTDYFPAPLRTSKIIDPGTTPRPPVPNVRPLGESPIHSNNEELQQEIVKSLTPRSSNFEGQPSEEAVSKPLPMSPAVDKQPSTTLDARESEDMYGGGSGQRSPVSTAIPQLRSSPGHQPQYSASSMGSGPPRPFLEQRFSWETDPKVPDPTAGVSSTARTGSSTPPTVASPAAESPETIKAFESTARDASGTSSSIPTAAPRSDAYGTHTTDQPIQALGASSLGTDEPITQPLPAATAASPTDFKSFREIMNISDQDDRIKAFEDNRIAYGRSDGMLDQWIHSLEEVPEHANIFQSNGRMWKDTGASYNTSRLPSNRPMASITGSKIVQEDGKRLMAAAGRFGGKAGVAAKGLFAKGKDKLRSASTSDKSPQSKRRSGGLSSSTIAEESESKRNFTFLNAPQIPAQDLHSSPIEGNAWFGSDPDETAESSTGEHPVAAKQSKTSMNDRARHTDRNVAGPITAQQESTMRNQPAGDRKDSIEPMPAGTVPVVQVPSGSGDEPKNPTDEDTTPTTDNQAAPTKAANENLRERPVSDLTDNGSVGEGQTQLQPSQALAATDDRRHSSVSAVSSASPGPADGSQPDLAHRSISPAGNEKLHDERAPDYEETAPDATGVSKSFTKDEEAAQERAAVEDQNDPVPSYEETPAHSGQQQRIGPGAKIVPVANLTEQRRTEPVAVSNRPFSFEGSGDFQNVQDAYERSQQNGNAPSHPMSPVGQPASKDLSQVSVDDVHQEQVPKQNRQSKSYSRPFGADLLGEHPVFRPSDQPVDRSQMYSSEAPLRNVQNPEDEAVRCQQQKALAEEGGYRIPGPYHQEFRSPKPRQRGTSSPTAAYIRQPSSPPSRDGLPTGAQPQASPQTQFVPQHPSNMQQHQQDGAWPGAASAQPKVKKTPFGAFLFGKSKPTPAPAQTQHRGRSDYVDPEKRPNLYTTDSRQDSIVSGQSSLSESRDVVGQLPPLDKSKRRMSRDLLKKGSPASTAEKPQDGKKKKRFSAMGNLFSRSDKSEKTQPPQRSTTLPSNSAQPDRGQYLQSQQQFQNSRYHDPRYPQDQFSGSPPPAGGYYGSPQHQEQDYVNYNPSFRSQGSYSQHGYPVNSPQGYESRPSDLRIDTSGQGRHIGHDPATAPPQPTNARNNSHQNTGTYSSANTHSNTGSYLPPTTRAPIFAAAGQSGIDPHVVSLHKRSRSPTMDRHNTSPEHDERVSDNLAPPTSNRGSGGTPVEGLGTFSNKRISPVGGIPRSSEEQEAPFKIGIPGEEDQRRRTRQLMIEQGRFRDLNSAQAAGPASPSGLAGAGASQGGDQRTVAERMMNPGGVHDKAPNAASAARAPMSRHGAGTRESSVKQAPGSVAELPGSKADGYESEEEITMSATVRPGDWDWQMPVFVDDTK</sequence>
<dbReference type="EMBL" id="KB822711">
    <property type="protein sequence ID" value="ETN46882.1"/>
    <property type="molecule type" value="Genomic_DNA"/>
</dbReference>
<dbReference type="RefSeq" id="XP_008711594.1">
    <property type="nucleotide sequence ID" value="XM_008713372.1"/>
</dbReference>
<feature type="compositionally biased region" description="Polar residues" evidence="1">
    <location>
        <begin position="966"/>
        <end position="993"/>
    </location>
</feature>
<accession>W2SDY3</accession>
<feature type="compositionally biased region" description="Polar residues" evidence="1">
    <location>
        <begin position="68"/>
        <end position="82"/>
    </location>
</feature>
<name>W2SDY3_CYPE1</name>
<feature type="compositionally biased region" description="Polar residues" evidence="1">
    <location>
        <begin position="409"/>
        <end position="418"/>
    </location>
</feature>
<keyword evidence="3" id="KW-1185">Reference proteome</keyword>
<proteinExistence type="predicted"/>
<feature type="compositionally biased region" description="Polar residues" evidence="1">
    <location>
        <begin position="1714"/>
        <end position="1737"/>
    </location>
</feature>
<feature type="compositionally biased region" description="Low complexity" evidence="1">
    <location>
        <begin position="287"/>
        <end position="296"/>
    </location>
</feature>
<feature type="compositionally biased region" description="Polar residues" evidence="1">
    <location>
        <begin position="1932"/>
        <end position="1958"/>
    </location>
</feature>
<feature type="compositionally biased region" description="Low complexity" evidence="1">
    <location>
        <begin position="1889"/>
        <end position="1898"/>
    </location>
</feature>
<feature type="compositionally biased region" description="Low complexity" evidence="1">
    <location>
        <begin position="2177"/>
        <end position="2189"/>
    </location>
</feature>
<feature type="compositionally biased region" description="Basic and acidic residues" evidence="1">
    <location>
        <begin position="1484"/>
        <end position="1497"/>
    </location>
</feature>
<feature type="compositionally biased region" description="Basic and acidic residues" evidence="1">
    <location>
        <begin position="2047"/>
        <end position="2062"/>
    </location>
</feature>
<feature type="region of interest" description="Disordered" evidence="1">
    <location>
        <begin position="1"/>
        <end position="1106"/>
    </location>
</feature>
<dbReference type="OrthoDB" id="5151921at2759"/>
<feature type="compositionally biased region" description="Polar residues" evidence="1">
    <location>
        <begin position="1989"/>
        <end position="2013"/>
    </location>
</feature>
<gene>
    <name evidence="2" type="ORF">HMPREF1541_01071</name>
</gene>
<feature type="region of interest" description="Disordered" evidence="1">
    <location>
        <begin position="1224"/>
        <end position="1256"/>
    </location>
</feature>
<dbReference type="HOGENOM" id="CLU_228630_0_0_1"/>
<feature type="compositionally biased region" description="Basic and acidic residues" evidence="1">
    <location>
        <begin position="83"/>
        <end position="92"/>
    </location>
</feature>
<feature type="compositionally biased region" description="Polar residues" evidence="1">
    <location>
        <begin position="558"/>
        <end position="592"/>
    </location>
</feature>
<feature type="compositionally biased region" description="Polar residues" evidence="1">
    <location>
        <begin position="518"/>
        <end position="533"/>
    </location>
</feature>
<feature type="compositionally biased region" description="Polar residues" evidence="1">
    <location>
        <begin position="382"/>
        <end position="393"/>
    </location>
</feature>
<feature type="compositionally biased region" description="Polar residues" evidence="1">
    <location>
        <begin position="1601"/>
        <end position="1611"/>
    </location>
</feature>
<feature type="compositionally biased region" description="Basic and acidic residues" evidence="1">
    <location>
        <begin position="20"/>
        <end position="29"/>
    </location>
</feature>
<feature type="compositionally biased region" description="Pro residues" evidence="1">
    <location>
        <begin position="45"/>
        <end position="54"/>
    </location>
</feature>
<feature type="compositionally biased region" description="Polar residues" evidence="1">
    <location>
        <begin position="1019"/>
        <end position="1033"/>
    </location>
</feature>
<feature type="region of interest" description="Disordered" evidence="1">
    <location>
        <begin position="2039"/>
        <end position="2119"/>
    </location>
</feature>
<feature type="compositionally biased region" description="Basic and acidic residues" evidence="1">
    <location>
        <begin position="1311"/>
        <end position="1320"/>
    </location>
</feature>
<feature type="compositionally biased region" description="Polar residues" evidence="1">
    <location>
        <begin position="736"/>
        <end position="746"/>
    </location>
</feature>
<feature type="compositionally biased region" description="Low complexity" evidence="1">
    <location>
        <begin position="2136"/>
        <end position="2148"/>
    </location>
</feature>
<evidence type="ECO:0000256" key="1">
    <source>
        <dbReference type="SAM" id="MobiDB-lite"/>
    </source>
</evidence>
<feature type="compositionally biased region" description="Polar residues" evidence="1">
    <location>
        <begin position="626"/>
        <end position="635"/>
    </location>
</feature>
<feature type="region of interest" description="Disordered" evidence="1">
    <location>
        <begin position="1272"/>
        <end position="2018"/>
    </location>
</feature>
<feature type="compositionally biased region" description="Polar residues" evidence="1">
    <location>
        <begin position="455"/>
        <end position="489"/>
    </location>
</feature>
<feature type="compositionally biased region" description="Polar residues" evidence="1">
    <location>
        <begin position="1869"/>
        <end position="1884"/>
    </location>
</feature>
<feature type="compositionally biased region" description="Polar residues" evidence="1">
    <location>
        <begin position="500"/>
        <end position="510"/>
    </location>
</feature>
<protein>
    <submittedName>
        <fullName evidence="2">Uncharacterized protein</fullName>
    </submittedName>
</protein>
<feature type="compositionally biased region" description="Low complexity" evidence="1">
    <location>
        <begin position="760"/>
        <end position="775"/>
    </location>
</feature>
<evidence type="ECO:0000313" key="3">
    <source>
        <dbReference type="Proteomes" id="UP000030752"/>
    </source>
</evidence>
<dbReference type="VEuPathDB" id="FungiDB:HMPREF1541_01071"/>
<dbReference type="InParanoid" id="W2SDY3"/>
<feature type="compositionally biased region" description="Basic and acidic residues" evidence="1">
    <location>
        <begin position="1460"/>
        <end position="1469"/>
    </location>
</feature>
<dbReference type="STRING" id="1220924.W2SDY3"/>
<feature type="compositionally biased region" description="Polar residues" evidence="1">
    <location>
        <begin position="1401"/>
        <end position="1420"/>
    </location>
</feature>
<evidence type="ECO:0000313" key="2">
    <source>
        <dbReference type="EMBL" id="ETN46882.1"/>
    </source>
</evidence>
<dbReference type="eggNOG" id="ENOG502SHV0">
    <property type="taxonomic scope" value="Eukaryota"/>
</dbReference>
<feature type="compositionally biased region" description="Polar residues" evidence="1">
    <location>
        <begin position="603"/>
        <end position="618"/>
    </location>
</feature>
<feature type="compositionally biased region" description="Polar residues" evidence="1">
    <location>
        <begin position="670"/>
        <end position="688"/>
    </location>
</feature>
<dbReference type="Proteomes" id="UP000030752">
    <property type="component" value="Unassembled WGS sequence"/>
</dbReference>
<reference evidence="2 3" key="1">
    <citation type="submission" date="2013-03" db="EMBL/GenBank/DDBJ databases">
        <title>The Genome Sequence of Phialophora europaea CBS 101466.</title>
        <authorList>
            <consortium name="The Broad Institute Genomics Platform"/>
            <person name="Cuomo C."/>
            <person name="de Hoog S."/>
            <person name="Gorbushina A."/>
            <person name="Walker B."/>
            <person name="Young S.K."/>
            <person name="Zeng Q."/>
            <person name="Gargeya S."/>
            <person name="Fitzgerald M."/>
            <person name="Haas B."/>
            <person name="Abouelleil A."/>
            <person name="Allen A.W."/>
            <person name="Alvarado L."/>
            <person name="Arachchi H.M."/>
            <person name="Berlin A.M."/>
            <person name="Chapman S.B."/>
            <person name="Gainer-Dewar J."/>
            <person name="Goldberg J."/>
            <person name="Griggs A."/>
            <person name="Gujja S."/>
            <person name="Hansen M."/>
            <person name="Howarth C."/>
            <person name="Imamovic A."/>
            <person name="Ireland A."/>
            <person name="Larimer J."/>
            <person name="McCowan C."/>
            <person name="Murphy C."/>
            <person name="Pearson M."/>
            <person name="Poon T.W."/>
            <person name="Priest M."/>
            <person name="Roberts A."/>
            <person name="Saif S."/>
            <person name="Shea T."/>
            <person name="Sisk P."/>
            <person name="Sykes S."/>
            <person name="Wortman J."/>
            <person name="Nusbaum C."/>
            <person name="Birren B."/>
        </authorList>
    </citation>
    <scope>NUCLEOTIDE SEQUENCE [LARGE SCALE GENOMIC DNA]</scope>
    <source>
        <strain evidence="2 3">CBS 101466</strain>
    </source>
</reference>
<feature type="compositionally biased region" description="Low complexity" evidence="1">
    <location>
        <begin position="419"/>
        <end position="432"/>
    </location>
</feature>
<feature type="compositionally biased region" description="Basic and acidic residues" evidence="1">
    <location>
        <begin position="435"/>
        <end position="448"/>
    </location>
</feature>
<feature type="compositionally biased region" description="Basic and acidic residues" evidence="1">
    <location>
        <begin position="1777"/>
        <end position="1788"/>
    </location>
</feature>
<dbReference type="GeneID" id="19968410"/>
<feature type="compositionally biased region" description="Basic and acidic residues" evidence="1">
    <location>
        <begin position="297"/>
        <end position="310"/>
    </location>
</feature>
<feature type="region of interest" description="Disordered" evidence="1">
    <location>
        <begin position="2136"/>
        <end position="2230"/>
    </location>
</feature>
<organism evidence="2 3">
    <name type="scientific">Cyphellophora europaea (strain CBS 101466)</name>
    <name type="common">Phialophora europaea</name>
    <dbReference type="NCBI Taxonomy" id="1220924"/>
    <lineage>
        <taxon>Eukaryota</taxon>
        <taxon>Fungi</taxon>
        <taxon>Dikarya</taxon>
        <taxon>Ascomycota</taxon>
        <taxon>Pezizomycotina</taxon>
        <taxon>Eurotiomycetes</taxon>
        <taxon>Chaetothyriomycetidae</taxon>
        <taxon>Chaetothyriales</taxon>
        <taxon>Cyphellophoraceae</taxon>
        <taxon>Cyphellophora</taxon>
    </lineage>
</organism>
<feature type="compositionally biased region" description="Low complexity" evidence="1">
    <location>
        <begin position="164"/>
        <end position="176"/>
    </location>
</feature>
<feature type="compositionally biased region" description="Polar residues" evidence="1">
    <location>
        <begin position="1790"/>
        <end position="1808"/>
    </location>
</feature>
<feature type="compositionally biased region" description="Basic and acidic residues" evidence="1">
    <location>
        <begin position="689"/>
        <end position="703"/>
    </location>
</feature>
<feature type="compositionally biased region" description="Polar residues" evidence="1">
    <location>
        <begin position="1555"/>
        <end position="1572"/>
    </location>
</feature>